<sequence length="111" mass="12404">MRAESESGDGTGFICTFNLFVRWLAATSGFTTSLQDEGRVMMADKVHMGPTPFEVHWTMDSQVFREQLANSPEAKSATELLRWSEFKNCSHVALERKAAMGGVGELVMRRT</sequence>
<dbReference type="Proteomes" id="UP001327957">
    <property type="component" value="Unassembled WGS sequence"/>
</dbReference>
<proteinExistence type="predicted"/>
<gene>
    <name evidence="1" type="ORF">QIS74_09972</name>
</gene>
<name>A0AAV9T5L5_9PEZI</name>
<reference evidence="1 2" key="1">
    <citation type="submission" date="2023-04" db="EMBL/GenBank/DDBJ databases">
        <title>Colletotrichum tabacum stain YC1 causing leaf anthracnose on Nicotiana tabacum(L.) cv.</title>
        <authorList>
            <person name="Ji Z."/>
            <person name="Wang M."/>
            <person name="Zhang J."/>
            <person name="Wang N."/>
            <person name="Zhou Z."/>
        </authorList>
    </citation>
    <scope>NUCLEOTIDE SEQUENCE [LARGE SCALE GENOMIC DNA]</scope>
    <source>
        <strain evidence="1 2">YC1</strain>
    </source>
</reference>
<dbReference type="EMBL" id="JASAOK010000044">
    <property type="protein sequence ID" value="KAK6213970.1"/>
    <property type="molecule type" value="Genomic_DNA"/>
</dbReference>
<dbReference type="AlphaFoldDB" id="A0AAV9T5L5"/>
<evidence type="ECO:0000313" key="1">
    <source>
        <dbReference type="EMBL" id="KAK6213970.1"/>
    </source>
</evidence>
<evidence type="ECO:0000313" key="2">
    <source>
        <dbReference type="Proteomes" id="UP001327957"/>
    </source>
</evidence>
<accession>A0AAV9T5L5</accession>
<organism evidence="1 2">
    <name type="scientific">Colletotrichum tabaci</name>
    <dbReference type="NCBI Taxonomy" id="1209068"/>
    <lineage>
        <taxon>Eukaryota</taxon>
        <taxon>Fungi</taxon>
        <taxon>Dikarya</taxon>
        <taxon>Ascomycota</taxon>
        <taxon>Pezizomycotina</taxon>
        <taxon>Sordariomycetes</taxon>
        <taxon>Hypocreomycetidae</taxon>
        <taxon>Glomerellales</taxon>
        <taxon>Glomerellaceae</taxon>
        <taxon>Colletotrichum</taxon>
        <taxon>Colletotrichum destructivum species complex</taxon>
    </lineage>
</organism>
<keyword evidence="2" id="KW-1185">Reference proteome</keyword>
<protein>
    <submittedName>
        <fullName evidence="1">Uncharacterized protein</fullName>
    </submittedName>
</protein>
<comment type="caution">
    <text evidence="1">The sequence shown here is derived from an EMBL/GenBank/DDBJ whole genome shotgun (WGS) entry which is preliminary data.</text>
</comment>